<dbReference type="RefSeq" id="WP_380019001.1">
    <property type="nucleotide sequence ID" value="NZ_JBHSHD010000003.1"/>
</dbReference>
<evidence type="ECO:0008006" key="4">
    <source>
        <dbReference type="Google" id="ProtNLM"/>
    </source>
</evidence>
<dbReference type="Proteomes" id="UP001595886">
    <property type="component" value="Unassembled WGS sequence"/>
</dbReference>
<evidence type="ECO:0000256" key="1">
    <source>
        <dbReference type="SAM" id="SignalP"/>
    </source>
</evidence>
<comment type="caution">
    <text evidence="2">The sequence shown here is derived from an EMBL/GenBank/DDBJ whole genome shotgun (WGS) entry which is preliminary data.</text>
</comment>
<feature type="chain" id="PRO_5046359980" description="Outer membrane protein beta-barrel domain-containing protein" evidence="1">
    <location>
        <begin position="27"/>
        <end position="269"/>
    </location>
</feature>
<organism evidence="2 3">
    <name type="scientific">Dokdonella ginsengisoli</name>
    <dbReference type="NCBI Taxonomy" id="363846"/>
    <lineage>
        <taxon>Bacteria</taxon>
        <taxon>Pseudomonadati</taxon>
        <taxon>Pseudomonadota</taxon>
        <taxon>Gammaproteobacteria</taxon>
        <taxon>Lysobacterales</taxon>
        <taxon>Rhodanobacteraceae</taxon>
        <taxon>Dokdonella</taxon>
    </lineage>
</organism>
<protein>
    <recommendedName>
        <fullName evidence="4">Outer membrane protein beta-barrel domain-containing protein</fullName>
    </recommendedName>
</protein>
<name>A0ABV9QR29_9GAMM</name>
<gene>
    <name evidence="2" type="ORF">ACFO6Q_02865</name>
</gene>
<keyword evidence="1" id="KW-0732">Signal</keyword>
<accession>A0ABV9QR29</accession>
<feature type="signal peptide" evidence="1">
    <location>
        <begin position="1"/>
        <end position="26"/>
    </location>
</feature>
<dbReference type="EMBL" id="JBHSHD010000003">
    <property type="protein sequence ID" value="MFC4819247.1"/>
    <property type="molecule type" value="Genomic_DNA"/>
</dbReference>
<evidence type="ECO:0000313" key="2">
    <source>
        <dbReference type="EMBL" id="MFC4819247.1"/>
    </source>
</evidence>
<sequence length="269" mass="29207">MAKKNSKSLPALCALGLLAASPAAFADPSPALDRVSIWLGGSYLNTDAHLKADSDDLSTGRLDLGSGHESVARARLDLLLFDTQGFTFDFYRLSRSQTQTLTEQFNFQGVPFDLNARVRGKFDFDIGSAAYHWWFGSGSDVFGIGLGAAYYRAKLGLSGSATADGQTYEASAKWDEDAVAPMVTLAYKHAFSDSLRFYVNASGVKKNGGSLSGHIYDGRIGVEWFPFHNLGLGAEYGKTEISLDHKRSGYDANLDLDLDGPSLFARLRF</sequence>
<reference evidence="3" key="1">
    <citation type="journal article" date="2019" name="Int. J. Syst. Evol. Microbiol.">
        <title>The Global Catalogue of Microorganisms (GCM) 10K type strain sequencing project: providing services to taxonomists for standard genome sequencing and annotation.</title>
        <authorList>
            <consortium name="The Broad Institute Genomics Platform"/>
            <consortium name="The Broad Institute Genome Sequencing Center for Infectious Disease"/>
            <person name="Wu L."/>
            <person name="Ma J."/>
        </authorList>
    </citation>
    <scope>NUCLEOTIDE SEQUENCE [LARGE SCALE GENOMIC DNA]</scope>
    <source>
        <strain evidence="3">CCUG 30340</strain>
    </source>
</reference>
<keyword evidence="3" id="KW-1185">Reference proteome</keyword>
<evidence type="ECO:0000313" key="3">
    <source>
        <dbReference type="Proteomes" id="UP001595886"/>
    </source>
</evidence>
<proteinExistence type="predicted"/>